<dbReference type="EMBL" id="KQ979854">
    <property type="protein sequence ID" value="KYN18796.1"/>
    <property type="molecule type" value="Genomic_DNA"/>
</dbReference>
<accession>A0A151J6L1</accession>
<reference evidence="2 3" key="1">
    <citation type="submission" date="2015-09" db="EMBL/GenBank/DDBJ databases">
        <title>Trachymyrmex cornetzi WGS genome.</title>
        <authorList>
            <person name="Nygaard S."/>
            <person name="Hu H."/>
            <person name="Boomsma J."/>
            <person name="Zhang G."/>
        </authorList>
    </citation>
    <scope>NUCLEOTIDE SEQUENCE [LARGE SCALE GENOMIC DNA]</scope>
    <source>
        <strain evidence="2">Tcor2-1</strain>
        <tissue evidence="2">Whole body</tissue>
    </source>
</reference>
<name>A0A151J6L1_9HYME</name>
<dbReference type="AlphaFoldDB" id="A0A151J6L1"/>
<dbReference type="Gene3D" id="1.20.890.10">
    <property type="entry name" value="cAMP-dependent protein kinase regulatory subunit, dimerization-anchoring domain"/>
    <property type="match status" value="1"/>
</dbReference>
<proteinExistence type="inferred from homology"/>
<dbReference type="InterPro" id="IPR037856">
    <property type="entry name" value="Sdc1/DPY30"/>
</dbReference>
<dbReference type="PANTHER" id="PTHR23356:SF16">
    <property type="entry name" value="DPY30 DOMAIN CONTAINING 2"/>
    <property type="match status" value="1"/>
</dbReference>
<protein>
    <submittedName>
        <fullName evidence="2">DPY30 domain-containing protein 2</fullName>
    </submittedName>
</protein>
<dbReference type="PANTHER" id="PTHR23356">
    <property type="entry name" value="DPY30-RELATED"/>
    <property type="match status" value="1"/>
</dbReference>
<organism evidence="2 3">
    <name type="scientific">Trachymyrmex cornetzi</name>
    <dbReference type="NCBI Taxonomy" id="471704"/>
    <lineage>
        <taxon>Eukaryota</taxon>
        <taxon>Metazoa</taxon>
        <taxon>Ecdysozoa</taxon>
        <taxon>Arthropoda</taxon>
        <taxon>Hexapoda</taxon>
        <taxon>Insecta</taxon>
        <taxon>Pterygota</taxon>
        <taxon>Neoptera</taxon>
        <taxon>Endopterygota</taxon>
        <taxon>Hymenoptera</taxon>
        <taxon>Apocrita</taxon>
        <taxon>Aculeata</taxon>
        <taxon>Formicoidea</taxon>
        <taxon>Formicidae</taxon>
        <taxon>Myrmicinae</taxon>
        <taxon>Trachymyrmex</taxon>
    </lineage>
</organism>
<dbReference type="GO" id="GO:0048188">
    <property type="term" value="C:Set1C/COMPASS complex"/>
    <property type="evidence" value="ECO:0007669"/>
    <property type="project" value="InterPro"/>
</dbReference>
<evidence type="ECO:0000313" key="2">
    <source>
        <dbReference type="EMBL" id="KYN18796.1"/>
    </source>
</evidence>
<evidence type="ECO:0000256" key="1">
    <source>
        <dbReference type="ARBA" id="ARBA00010849"/>
    </source>
</evidence>
<evidence type="ECO:0000313" key="3">
    <source>
        <dbReference type="Proteomes" id="UP000078492"/>
    </source>
</evidence>
<dbReference type="Proteomes" id="UP000078492">
    <property type="component" value="Unassembled WGS sequence"/>
</dbReference>
<dbReference type="InterPro" id="IPR007858">
    <property type="entry name" value="Dpy-30_motif"/>
</dbReference>
<keyword evidence="3" id="KW-1185">Reference proteome</keyword>
<dbReference type="CDD" id="cd22966">
    <property type="entry name" value="DD_DYDC-like"/>
    <property type="match status" value="1"/>
</dbReference>
<dbReference type="STRING" id="471704.A0A151J6L1"/>
<dbReference type="Pfam" id="PF05186">
    <property type="entry name" value="Dpy-30"/>
    <property type="match status" value="1"/>
</dbReference>
<gene>
    <name evidence="2" type="ORF">ALC57_08872</name>
</gene>
<comment type="similarity">
    <text evidence="1">Belongs to the dpy-30 family.</text>
</comment>
<dbReference type="InterPro" id="IPR049630">
    <property type="entry name" value="DYDC-like_DD"/>
</dbReference>
<sequence length="184" mass="21745">MFLKKQQENMIRKQEDQVKEKLVEDNIQVIKNVKETKKDEEIDEKIAIFLHKKDLNENLIETLINIGLTDVRQIFYLLQDLWQAKIKINKSNDSIINSTSGSLSSNGLHEQLSSNSIYLKRVLSKPLIQALCEIITKKPTDPVEYLGHWLLHYKQYKDKDAVFDERKDEEEYGEDRNYLDYDKL</sequence>